<evidence type="ECO:0000256" key="8">
    <source>
        <dbReference type="ARBA" id="ARBA00034808"/>
    </source>
</evidence>
<evidence type="ECO:0000259" key="10">
    <source>
        <dbReference type="PROSITE" id="PS51192"/>
    </source>
</evidence>
<dbReference type="InterPro" id="IPR001650">
    <property type="entry name" value="Helicase_C-like"/>
</dbReference>
<dbReference type="InterPro" id="IPR014001">
    <property type="entry name" value="Helicase_ATP-bd"/>
</dbReference>
<evidence type="ECO:0000313" key="13">
    <source>
        <dbReference type="Proteomes" id="UP000434101"/>
    </source>
</evidence>
<comment type="catalytic activity">
    <reaction evidence="9">
        <text>ATP + H2O = ADP + phosphate + H(+)</text>
        <dbReference type="Rhea" id="RHEA:13065"/>
        <dbReference type="ChEBI" id="CHEBI:15377"/>
        <dbReference type="ChEBI" id="CHEBI:15378"/>
        <dbReference type="ChEBI" id="CHEBI:30616"/>
        <dbReference type="ChEBI" id="CHEBI:43474"/>
        <dbReference type="ChEBI" id="CHEBI:456216"/>
        <dbReference type="EC" id="5.6.2.4"/>
    </reaction>
</comment>
<dbReference type="Pfam" id="PF18458">
    <property type="entry name" value="XPB_DRD"/>
    <property type="match status" value="1"/>
</dbReference>
<dbReference type="EMBL" id="WUYX01000035">
    <property type="protein sequence ID" value="MXV62701.1"/>
    <property type="molecule type" value="Genomic_DNA"/>
</dbReference>
<keyword evidence="6" id="KW-0413">Isomerase</keyword>
<keyword evidence="13" id="KW-1185">Reference proteome</keyword>
<comment type="similarity">
    <text evidence="1">Belongs to the helicase family. RAD25/XPB subfamily.</text>
</comment>
<dbReference type="PROSITE" id="PS51194">
    <property type="entry name" value="HELICASE_CTER"/>
    <property type="match status" value="1"/>
</dbReference>
<dbReference type="AlphaFoldDB" id="A0A6B0VLH7"/>
<dbReference type="GO" id="GO:0043138">
    <property type="term" value="F:3'-5' DNA helicase activity"/>
    <property type="evidence" value="ECO:0007669"/>
    <property type="project" value="UniProtKB-EC"/>
</dbReference>
<gene>
    <name evidence="12" type="ORF">GS429_11615</name>
</gene>
<dbReference type="Proteomes" id="UP000434101">
    <property type="component" value="Unassembled WGS sequence"/>
</dbReference>
<dbReference type="Pfam" id="PF04851">
    <property type="entry name" value="ResIII"/>
    <property type="match status" value="1"/>
</dbReference>
<name>A0A6B0VLH7_9EURY</name>
<dbReference type="InterPro" id="IPR027417">
    <property type="entry name" value="P-loop_NTPase"/>
</dbReference>
<sequence length="470" mass="53530">MRLEFDDGTLLLENAPETVLYAEWDDRVDAYRAQAYRYRALLEWVGQWAENNGQTTLQDGFSHDVTDAARAYPDLALTPALQIEPRDYQQAALEAWRTHDRQGTVILPTGSGKTFLGLQAIADAGVSALIVTPTIDLMNQWHATLTNAFGDQLTEKVGVLGGGSHEITALTVTTYDSAYRYIDEYGDRFGLLITDETHHLAAETYLQIPEMTIAPYRLGLTATYERADGREELLEDRMGPVVYEEAVDDLAGEFLSEYETIQMSVELTSEERTEYDDEYQRYREYVDNHDFDLWKEQGYAEFLKRTSYDPQGRRALIAKQRAERIARTATKKLDTLDNLLKRHHDDRVIVFTANNDFAYDISREFILPCITHQTDTDERTEILERFRSGEYSMLATSQVLDEGIDVPAANVGIILSGSASKRQYAQRLGRILRPTDDRQPARLYEIITTDTMETYVSQRRRDGVSSSADS</sequence>
<dbReference type="EC" id="5.6.2.4" evidence="8"/>
<evidence type="ECO:0000256" key="2">
    <source>
        <dbReference type="ARBA" id="ARBA00022741"/>
    </source>
</evidence>
<protein>
    <recommendedName>
        <fullName evidence="8">DNA 3'-5' helicase</fullName>
        <ecNumber evidence="8">5.6.2.4</ecNumber>
    </recommendedName>
</protein>
<evidence type="ECO:0000256" key="3">
    <source>
        <dbReference type="ARBA" id="ARBA00022801"/>
    </source>
</evidence>
<organism evidence="12 13">
    <name type="scientific">Natronorubrum halalkaliphilum</name>
    <dbReference type="NCBI Taxonomy" id="2691917"/>
    <lineage>
        <taxon>Archaea</taxon>
        <taxon>Methanobacteriati</taxon>
        <taxon>Methanobacteriota</taxon>
        <taxon>Stenosarchaea group</taxon>
        <taxon>Halobacteria</taxon>
        <taxon>Halobacteriales</taxon>
        <taxon>Natrialbaceae</taxon>
        <taxon>Natronorubrum</taxon>
    </lineage>
</organism>
<dbReference type="RefSeq" id="WP_160065523.1">
    <property type="nucleotide sequence ID" value="NZ_WUYX01000035.1"/>
</dbReference>
<feature type="domain" description="Helicase ATP-binding" evidence="10">
    <location>
        <begin position="94"/>
        <end position="242"/>
    </location>
</feature>
<dbReference type="PROSITE" id="PS51192">
    <property type="entry name" value="HELICASE_ATP_BIND_1"/>
    <property type="match status" value="1"/>
</dbReference>
<dbReference type="PANTHER" id="PTHR11274">
    <property type="entry name" value="RAD25/XP-B DNA REPAIR HELICASE"/>
    <property type="match status" value="1"/>
</dbReference>
<dbReference type="OrthoDB" id="11644at2157"/>
<dbReference type="GO" id="GO:0016787">
    <property type="term" value="F:hydrolase activity"/>
    <property type="evidence" value="ECO:0007669"/>
    <property type="project" value="UniProtKB-KW"/>
</dbReference>
<evidence type="ECO:0000256" key="7">
    <source>
        <dbReference type="ARBA" id="ARBA00034617"/>
    </source>
</evidence>
<evidence type="ECO:0000256" key="5">
    <source>
        <dbReference type="ARBA" id="ARBA00022840"/>
    </source>
</evidence>
<comment type="catalytic activity">
    <reaction evidence="7">
        <text>Couples ATP hydrolysis with the unwinding of duplex DNA by translocating in the 3'-5' direction.</text>
        <dbReference type="EC" id="5.6.2.4"/>
    </reaction>
</comment>
<evidence type="ECO:0000256" key="4">
    <source>
        <dbReference type="ARBA" id="ARBA00022806"/>
    </source>
</evidence>
<dbReference type="Pfam" id="PF16203">
    <property type="entry name" value="ERCC3_RAD25_C"/>
    <property type="match status" value="1"/>
</dbReference>
<keyword evidence="4 12" id="KW-0347">Helicase</keyword>
<evidence type="ECO:0000259" key="11">
    <source>
        <dbReference type="PROSITE" id="PS51194"/>
    </source>
</evidence>
<dbReference type="Gene3D" id="3.40.1170.30">
    <property type="match status" value="1"/>
</dbReference>
<feature type="domain" description="Helicase C-terminal" evidence="11">
    <location>
        <begin position="332"/>
        <end position="470"/>
    </location>
</feature>
<dbReference type="PANTHER" id="PTHR11274:SF0">
    <property type="entry name" value="GENERAL TRANSCRIPTION AND DNA REPAIR FACTOR IIH HELICASE SUBUNIT XPB"/>
    <property type="match status" value="1"/>
</dbReference>
<accession>A0A6B0VLH7</accession>
<dbReference type="SMART" id="SM00487">
    <property type="entry name" value="DEXDc"/>
    <property type="match status" value="1"/>
</dbReference>
<dbReference type="InterPro" id="IPR006935">
    <property type="entry name" value="Helicase/UvrB_N"/>
</dbReference>
<evidence type="ECO:0000256" key="1">
    <source>
        <dbReference type="ARBA" id="ARBA00006637"/>
    </source>
</evidence>
<dbReference type="InterPro" id="IPR032438">
    <property type="entry name" value="ERCC3_RAD25_C"/>
</dbReference>
<evidence type="ECO:0000256" key="9">
    <source>
        <dbReference type="ARBA" id="ARBA00048988"/>
    </source>
</evidence>
<keyword evidence="5" id="KW-0067">ATP-binding</keyword>
<dbReference type="SMART" id="SM00490">
    <property type="entry name" value="HELICc"/>
    <property type="match status" value="1"/>
</dbReference>
<dbReference type="InterPro" id="IPR040699">
    <property type="entry name" value="XPB_DRD"/>
</dbReference>
<dbReference type="SUPFAM" id="SSF52540">
    <property type="entry name" value="P-loop containing nucleoside triphosphate hydrolases"/>
    <property type="match status" value="1"/>
</dbReference>
<dbReference type="Gene3D" id="3.40.50.300">
    <property type="entry name" value="P-loop containing nucleotide triphosphate hydrolases"/>
    <property type="match status" value="2"/>
</dbReference>
<dbReference type="GO" id="GO:0005524">
    <property type="term" value="F:ATP binding"/>
    <property type="evidence" value="ECO:0007669"/>
    <property type="project" value="UniProtKB-KW"/>
</dbReference>
<keyword evidence="2" id="KW-0547">Nucleotide-binding</keyword>
<keyword evidence="3" id="KW-0378">Hydrolase</keyword>
<dbReference type="GO" id="GO:0003677">
    <property type="term" value="F:DNA binding"/>
    <property type="evidence" value="ECO:0007669"/>
    <property type="project" value="InterPro"/>
</dbReference>
<dbReference type="CDD" id="cd17926">
    <property type="entry name" value="DEXHc_RE"/>
    <property type="match status" value="1"/>
</dbReference>
<comment type="caution">
    <text evidence="12">The sequence shown here is derived from an EMBL/GenBank/DDBJ whole genome shotgun (WGS) entry which is preliminary data.</text>
</comment>
<evidence type="ECO:0000256" key="6">
    <source>
        <dbReference type="ARBA" id="ARBA00023235"/>
    </source>
</evidence>
<evidence type="ECO:0000313" key="12">
    <source>
        <dbReference type="EMBL" id="MXV62701.1"/>
    </source>
</evidence>
<dbReference type="InterPro" id="IPR050615">
    <property type="entry name" value="ATP-dep_DNA_Helicase"/>
</dbReference>
<proteinExistence type="inferred from homology"/>
<reference evidence="12 13" key="1">
    <citation type="submission" date="2020-01" db="EMBL/GenBank/DDBJ databases">
        <title>Natronorubrum sp. JWXQ-INN 674 isolated from Inner Mongolia Autonomous Region of China.</title>
        <authorList>
            <person name="Xue Q."/>
        </authorList>
    </citation>
    <scope>NUCLEOTIDE SEQUENCE [LARGE SCALE GENOMIC DNA]</scope>
    <source>
        <strain evidence="12 13">JWXQ-INN-674</strain>
    </source>
</reference>